<evidence type="ECO:0000256" key="1">
    <source>
        <dbReference type="SAM" id="SignalP"/>
    </source>
</evidence>
<proteinExistence type="predicted"/>
<sequence length="203" mass="23679">MCNVKYIICTIFCICTYCHAVTACSDSSTNRFSYKIIEKFDYCWDNNIICADTNFTDTTLFISSHKYIISPIFNAFYNNENKQAELDKIRYCCKHYHIKAQNKSKKNIQHYSIEINILSNIKNSPPITSKMKELKKHGYAIVDIISESPVMCLVFVEADYLIAVTYNMFYDFDDVLSISRFFVQDSSLQKTDALHMLLKENTY</sequence>
<feature type="chain" id="PRO_5007458418" evidence="1">
    <location>
        <begin position="21"/>
        <end position="203"/>
    </location>
</feature>
<dbReference type="Proteomes" id="UP000070533">
    <property type="component" value="Unassembled WGS sequence"/>
</dbReference>
<name>A0A133PUR9_9BACT</name>
<dbReference type="AlphaFoldDB" id="A0A133PUR9"/>
<comment type="caution">
    <text evidence="2">The sequence shown here is derived from an EMBL/GenBank/DDBJ whole genome shotgun (WGS) entry which is preliminary data.</text>
</comment>
<organism evidence="2 3">
    <name type="scientific">Prevotella corporis</name>
    <dbReference type="NCBI Taxonomy" id="28128"/>
    <lineage>
        <taxon>Bacteria</taxon>
        <taxon>Pseudomonadati</taxon>
        <taxon>Bacteroidota</taxon>
        <taxon>Bacteroidia</taxon>
        <taxon>Bacteroidales</taxon>
        <taxon>Prevotellaceae</taxon>
        <taxon>Prevotella</taxon>
    </lineage>
</organism>
<dbReference type="PATRIC" id="fig|28128.5.peg.2662"/>
<feature type="signal peptide" evidence="1">
    <location>
        <begin position="1"/>
        <end position="20"/>
    </location>
</feature>
<keyword evidence="1" id="KW-0732">Signal</keyword>
<evidence type="ECO:0000313" key="3">
    <source>
        <dbReference type="Proteomes" id="UP000070533"/>
    </source>
</evidence>
<evidence type="ECO:0000313" key="2">
    <source>
        <dbReference type="EMBL" id="KXA32923.1"/>
    </source>
</evidence>
<reference evidence="3" key="1">
    <citation type="submission" date="2016-01" db="EMBL/GenBank/DDBJ databases">
        <authorList>
            <person name="Mitreva M."/>
            <person name="Pepin K.H."/>
            <person name="Mihindukulasuriya K.A."/>
            <person name="Fulton R."/>
            <person name="Fronick C."/>
            <person name="O'Laughlin M."/>
            <person name="Miner T."/>
            <person name="Herter B."/>
            <person name="Rosa B.A."/>
            <person name="Cordes M."/>
            <person name="Tomlinson C."/>
            <person name="Wollam A."/>
            <person name="Palsikar V.B."/>
            <person name="Mardis E.R."/>
            <person name="Wilson R.K."/>
        </authorList>
    </citation>
    <scope>NUCLEOTIDE SEQUENCE [LARGE SCALE GENOMIC DNA]</scope>
    <source>
        <strain evidence="3">MJR7716</strain>
    </source>
</reference>
<protein>
    <submittedName>
        <fullName evidence="2">Uncharacterized protein</fullName>
    </submittedName>
</protein>
<gene>
    <name evidence="2" type="ORF">HMPREF3226_02587</name>
</gene>
<dbReference type="RefSeq" id="WP_060941323.1">
    <property type="nucleotide sequence ID" value="NZ_JABUXP010000043.1"/>
</dbReference>
<dbReference type="OrthoDB" id="1097908at2"/>
<dbReference type="EMBL" id="LRQG01000242">
    <property type="protein sequence ID" value="KXA32923.1"/>
    <property type="molecule type" value="Genomic_DNA"/>
</dbReference>
<keyword evidence="3" id="KW-1185">Reference proteome</keyword>
<dbReference type="PROSITE" id="PS51257">
    <property type="entry name" value="PROKAR_LIPOPROTEIN"/>
    <property type="match status" value="1"/>
</dbReference>
<accession>A0A133PUR9</accession>